<reference evidence="1 2" key="1">
    <citation type="submission" date="2019-08" db="EMBL/GenBank/DDBJ databases">
        <title>Draft genome sequences of two oriental melons (Cucumis melo L. var makuwa).</title>
        <authorList>
            <person name="Kwon S.-Y."/>
        </authorList>
    </citation>
    <scope>NUCLEOTIDE SEQUENCE [LARGE SCALE GENOMIC DNA]</scope>
    <source>
        <strain evidence="2">cv. Chang Bougi</strain>
        <tissue evidence="1">Leaf</tissue>
    </source>
</reference>
<protein>
    <submittedName>
        <fullName evidence="1">Pol protein</fullName>
    </submittedName>
</protein>
<dbReference type="Proteomes" id="UP000321947">
    <property type="component" value="Unassembled WGS sequence"/>
</dbReference>
<comment type="caution">
    <text evidence="1">The sequence shown here is derived from an EMBL/GenBank/DDBJ whole genome shotgun (WGS) entry which is preliminary data.</text>
</comment>
<organism evidence="1 2">
    <name type="scientific">Cucumis melo var. makuwa</name>
    <name type="common">Oriental melon</name>
    <dbReference type="NCBI Taxonomy" id="1194695"/>
    <lineage>
        <taxon>Eukaryota</taxon>
        <taxon>Viridiplantae</taxon>
        <taxon>Streptophyta</taxon>
        <taxon>Embryophyta</taxon>
        <taxon>Tracheophyta</taxon>
        <taxon>Spermatophyta</taxon>
        <taxon>Magnoliopsida</taxon>
        <taxon>eudicotyledons</taxon>
        <taxon>Gunneridae</taxon>
        <taxon>Pentapetalae</taxon>
        <taxon>rosids</taxon>
        <taxon>fabids</taxon>
        <taxon>Cucurbitales</taxon>
        <taxon>Cucurbitaceae</taxon>
        <taxon>Benincaseae</taxon>
        <taxon>Cucumis</taxon>
    </lineage>
</organism>
<sequence length="138" mass="16067">MAREGFLFSGWTINSYQATIGMAPFEAPYGKCCRSPVCWGKHRADRRVMLMYDVRISSLRWRHGLSEGSTYEGCYELIAWRCPHLFLKVHDVFHVSMLRKYVLDLTHVVDFEPLQISENLSYEEQQVEDFGKKGQDAP</sequence>
<dbReference type="PANTHER" id="PTHR46148:SF60">
    <property type="entry name" value="CHROMO DOMAIN-CONTAINING PROTEIN"/>
    <property type="match status" value="1"/>
</dbReference>
<proteinExistence type="predicted"/>
<dbReference type="EMBL" id="SSTD01006538">
    <property type="protein sequence ID" value="TYK19789.1"/>
    <property type="molecule type" value="Genomic_DNA"/>
</dbReference>
<name>A0A5D3D8K5_CUCMM</name>
<accession>A0A5D3D8K5</accession>
<dbReference type="PANTHER" id="PTHR46148">
    <property type="entry name" value="CHROMO DOMAIN-CONTAINING PROTEIN"/>
    <property type="match status" value="1"/>
</dbReference>
<evidence type="ECO:0000313" key="1">
    <source>
        <dbReference type="EMBL" id="TYK19789.1"/>
    </source>
</evidence>
<gene>
    <name evidence="1" type="ORF">E5676_scaffold307G00140</name>
</gene>
<evidence type="ECO:0000313" key="2">
    <source>
        <dbReference type="Proteomes" id="UP000321947"/>
    </source>
</evidence>
<dbReference type="AlphaFoldDB" id="A0A5D3D8K5"/>